<dbReference type="GeneID" id="94425052"/>
<evidence type="ECO:0008006" key="4">
    <source>
        <dbReference type="Google" id="ProtNLM"/>
    </source>
</evidence>
<feature type="transmembrane region" description="Helical" evidence="1">
    <location>
        <begin position="32"/>
        <end position="54"/>
    </location>
</feature>
<keyword evidence="1" id="KW-0812">Transmembrane</keyword>
<protein>
    <recommendedName>
        <fullName evidence="4">Transmembrane protein</fullName>
    </recommendedName>
</protein>
<comment type="caution">
    <text evidence="2">The sequence shown here is derived from an EMBL/GenBank/DDBJ whole genome shotgun (WGS) entry which is preliminary data.</text>
</comment>
<keyword evidence="3" id="KW-1185">Reference proteome</keyword>
<evidence type="ECO:0000256" key="1">
    <source>
        <dbReference type="SAM" id="Phobius"/>
    </source>
</evidence>
<organism evidence="2 3">
    <name type="scientific">Cystoisospora suis</name>
    <dbReference type="NCBI Taxonomy" id="483139"/>
    <lineage>
        <taxon>Eukaryota</taxon>
        <taxon>Sar</taxon>
        <taxon>Alveolata</taxon>
        <taxon>Apicomplexa</taxon>
        <taxon>Conoidasida</taxon>
        <taxon>Coccidia</taxon>
        <taxon>Eucoccidiorida</taxon>
        <taxon>Eimeriorina</taxon>
        <taxon>Sarcocystidae</taxon>
        <taxon>Cystoisospora</taxon>
    </lineage>
</organism>
<accession>A0A2C6KKD7</accession>
<gene>
    <name evidence="2" type="ORF">CSUI_001636</name>
</gene>
<reference evidence="2 3" key="1">
    <citation type="journal article" date="2017" name="Int. J. Parasitol.">
        <title>The genome of the protozoan parasite Cystoisospora suis and a reverse vaccinology approach to identify vaccine candidates.</title>
        <authorList>
            <person name="Palmieri N."/>
            <person name="Shrestha A."/>
            <person name="Ruttkowski B."/>
            <person name="Beck T."/>
            <person name="Vogl C."/>
            <person name="Tomley F."/>
            <person name="Blake D.P."/>
            <person name="Joachim A."/>
        </authorList>
    </citation>
    <scope>NUCLEOTIDE SEQUENCE [LARGE SCALE GENOMIC DNA]</scope>
    <source>
        <strain evidence="2 3">Wien I</strain>
    </source>
</reference>
<evidence type="ECO:0000313" key="3">
    <source>
        <dbReference type="Proteomes" id="UP000221165"/>
    </source>
</evidence>
<keyword evidence="1" id="KW-1133">Transmembrane helix</keyword>
<dbReference type="AlphaFoldDB" id="A0A2C6KKD7"/>
<dbReference type="EMBL" id="MIGC01000662">
    <property type="protein sequence ID" value="PHJ24511.1"/>
    <property type="molecule type" value="Genomic_DNA"/>
</dbReference>
<name>A0A2C6KKD7_9APIC</name>
<dbReference type="VEuPathDB" id="ToxoDB:CSUI_001636"/>
<keyword evidence="1" id="KW-0472">Membrane</keyword>
<sequence>MSRLSLFLSPLRSLLSCPSSFVFFGPTVLSSVLSLLLFLIFFIVLFFASVVVAFPSSRMHYVLQAPSSSHLLSLSCDVCLSPQDSQEKTVFLLRDQKCLYH</sequence>
<proteinExistence type="predicted"/>
<dbReference type="Proteomes" id="UP000221165">
    <property type="component" value="Unassembled WGS sequence"/>
</dbReference>
<dbReference type="RefSeq" id="XP_067926184.1">
    <property type="nucleotide sequence ID" value="XM_068061841.1"/>
</dbReference>
<evidence type="ECO:0000313" key="2">
    <source>
        <dbReference type="EMBL" id="PHJ24511.1"/>
    </source>
</evidence>